<dbReference type="GO" id="GO:0006355">
    <property type="term" value="P:regulation of DNA-templated transcription"/>
    <property type="evidence" value="ECO:0007669"/>
    <property type="project" value="InterPro"/>
</dbReference>
<reference evidence="10 11" key="1">
    <citation type="submission" date="2018-06" db="EMBL/GenBank/DDBJ databases">
        <title>The draft genome sequence of Crocinitomix sp. SM1701.</title>
        <authorList>
            <person name="Zhang X."/>
        </authorList>
    </citation>
    <scope>NUCLEOTIDE SEQUENCE [LARGE SCALE GENOMIC DNA]</scope>
    <source>
        <strain evidence="10 11">SM1701</strain>
    </source>
</reference>
<dbReference type="Pfam" id="PF00486">
    <property type="entry name" value="Trans_reg_C"/>
    <property type="match status" value="1"/>
</dbReference>
<dbReference type="PANTHER" id="PTHR48111">
    <property type="entry name" value="REGULATOR OF RPOS"/>
    <property type="match status" value="1"/>
</dbReference>
<dbReference type="PROSITE" id="PS50110">
    <property type="entry name" value="RESPONSE_REGULATORY"/>
    <property type="match status" value="1"/>
</dbReference>
<dbReference type="GO" id="GO:0000156">
    <property type="term" value="F:phosphorelay response regulator activity"/>
    <property type="evidence" value="ECO:0007669"/>
    <property type="project" value="TreeGrafter"/>
</dbReference>
<dbReference type="InterPro" id="IPR001789">
    <property type="entry name" value="Sig_transdc_resp-reg_receiver"/>
</dbReference>
<feature type="DNA-binding region" description="OmpR/PhoB-type" evidence="7">
    <location>
        <begin position="124"/>
        <end position="224"/>
    </location>
</feature>
<keyword evidence="1 6" id="KW-0597">Phosphoprotein</keyword>
<dbReference type="GO" id="GO:0000976">
    <property type="term" value="F:transcription cis-regulatory region binding"/>
    <property type="evidence" value="ECO:0007669"/>
    <property type="project" value="TreeGrafter"/>
</dbReference>
<dbReference type="CDD" id="cd00383">
    <property type="entry name" value="trans_reg_C"/>
    <property type="match status" value="1"/>
</dbReference>
<evidence type="ECO:0000256" key="7">
    <source>
        <dbReference type="PROSITE-ProRule" id="PRU01091"/>
    </source>
</evidence>
<keyword evidence="11" id="KW-1185">Reference proteome</keyword>
<dbReference type="Proteomes" id="UP000249248">
    <property type="component" value="Unassembled WGS sequence"/>
</dbReference>
<dbReference type="Gene3D" id="1.10.10.10">
    <property type="entry name" value="Winged helix-like DNA-binding domain superfamily/Winged helix DNA-binding domain"/>
    <property type="match status" value="1"/>
</dbReference>
<dbReference type="EMBL" id="QKSB01000002">
    <property type="protein sequence ID" value="PZE17794.1"/>
    <property type="molecule type" value="Genomic_DNA"/>
</dbReference>
<dbReference type="GO" id="GO:0005829">
    <property type="term" value="C:cytosol"/>
    <property type="evidence" value="ECO:0007669"/>
    <property type="project" value="TreeGrafter"/>
</dbReference>
<evidence type="ECO:0000256" key="6">
    <source>
        <dbReference type="PROSITE-ProRule" id="PRU00169"/>
    </source>
</evidence>
<dbReference type="PANTHER" id="PTHR48111:SF22">
    <property type="entry name" value="REGULATOR OF RPOS"/>
    <property type="match status" value="1"/>
</dbReference>
<dbReference type="Gene3D" id="3.40.50.2300">
    <property type="match status" value="1"/>
</dbReference>
<organism evidence="10 11">
    <name type="scientific">Putridiphycobacter roseus</name>
    <dbReference type="NCBI Taxonomy" id="2219161"/>
    <lineage>
        <taxon>Bacteria</taxon>
        <taxon>Pseudomonadati</taxon>
        <taxon>Bacteroidota</taxon>
        <taxon>Flavobacteriia</taxon>
        <taxon>Flavobacteriales</taxon>
        <taxon>Crocinitomicaceae</taxon>
        <taxon>Putridiphycobacter</taxon>
    </lineage>
</organism>
<dbReference type="RefSeq" id="WP_111061945.1">
    <property type="nucleotide sequence ID" value="NZ_JBHUCU010000002.1"/>
</dbReference>
<evidence type="ECO:0000256" key="1">
    <source>
        <dbReference type="ARBA" id="ARBA00022553"/>
    </source>
</evidence>
<dbReference type="AlphaFoldDB" id="A0A2W1N1W8"/>
<dbReference type="SMART" id="SM00448">
    <property type="entry name" value="REC"/>
    <property type="match status" value="1"/>
</dbReference>
<evidence type="ECO:0000256" key="5">
    <source>
        <dbReference type="ARBA" id="ARBA00023163"/>
    </source>
</evidence>
<dbReference type="SMART" id="SM00862">
    <property type="entry name" value="Trans_reg_C"/>
    <property type="match status" value="1"/>
</dbReference>
<keyword evidence="4 7" id="KW-0238">DNA-binding</keyword>
<dbReference type="PROSITE" id="PS51755">
    <property type="entry name" value="OMPR_PHOB"/>
    <property type="match status" value="1"/>
</dbReference>
<gene>
    <name evidence="10" type="ORF">DNU06_04020</name>
</gene>
<keyword evidence="3" id="KW-0805">Transcription regulation</keyword>
<name>A0A2W1N1W8_9FLAO</name>
<evidence type="ECO:0000313" key="10">
    <source>
        <dbReference type="EMBL" id="PZE17794.1"/>
    </source>
</evidence>
<sequence>MKILLIEDNEALNESITNAITNAGFYCESVFNYRMASEKIAIYEYDLIIIDINLPDGSGLDLIKASKKKSPLTGNIVISARNSTDQKVQGLELGADDYITKPFANAELIARIKSLLRRSKFDGSNILHFNAIKIDLNERVTWVNEQPIKLTKSEFDMLIFFISNVNRVLTKEAIAEHIWGDNMDLSDSFDFIYSHIKNIRKKIQEKGGENYIKAVYGIGYKFTANS</sequence>
<keyword evidence="2" id="KW-0902">Two-component regulatory system</keyword>
<evidence type="ECO:0000256" key="4">
    <source>
        <dbReference type="ARBA" id="ARBA00023125"/>
    </source>
</evidence>
<dbReference type="InterPro" id="IPR039420">
    <property type="entry name" value="WalR-like"/>
</dbReference>
<evidence type="ECO:0000259" key="9">
    <source>
        <dbReference type="PROSITE" id="PS51755"/>
    </source>
</evidence>
<dbReference type="GO" id="GO:0032993">
    <property type="term" value="C:protein-DNA complex"/>
    <property type="evidence" value="ECO:0007669"/>
    <property type="project" value="TreeGrafter"/>
</dbReference>
<feature type="domain" description="Response regulatory" evidence="8">
    <location>
        <begin position="2"/>
        <end position="116"/>
    </location>
</feature>
<feature type="modified residue" description="4-aspartylphosphate" evidence="6">
    <location>
        <position position="51"/>
    </location>
</feature>
<keyword evidence="5" id="KW-0804">Transcription</keyword>
<dbReference type="Pfam" id="PF00072">
    <property type="entry name" value="Response_reg"/>
    <property type="match status" value="1"/>
</dbReference>
<accession>A0A2W1N1W8</accession>
<dbReference type="Gene3D" id="6.10.250.690">
    <property type="match status" value="1"/>
</dbReference>
<evidence type="ECO:0000256" key="3">
    <source>
        <dbReference type="ARBA" id="ARBA00023015"/>
    </source>
</evidence>
<evidence type="ECO:0000256" key="2">
    <source>
        <dbReference type="ARBA" id="ARBA00023012"/>
    </source>
</evidence>
<protein>
    <submittedName>
        <fullName evidence="10">DNA-binding response regulator</fullName>
    </submittedName>
</protein>
<dbReference type="SUPFAM" id="SSF52172">
    <property type="entry name" value="CheY-like"/>
    <property type="match status" value="1"/>
</dbReference>
<dbReference type="InterPro" id="IPR001867">
    <property type="entry name" value="OmpR/PhoB-type_DNA-bd"/>
</dbReference>
<evidence type="ECO:0000313" key="11">
    <source>
        <dbReference type="Proteomes" id="UP000249248"/>
    </source>
</evidence>
<dbReference type="InterPro" id="IPR036388">
    <property type="entry name" value="WH-like_DNA-bd_sf"/>
</dbReference>
<dbReference type="InterPro" id="IPR011006">
    <property type="entry name" value="CheY-like_superfamily"/>
</dbReference>
<comment type="caution">
    <text evidence="10">The sequence shown here is derived from an EMBL/GenBank/DDBJ whole genome shotgun (WGS) entry which is preliminary data.</text>
</comment>
<proteinExistence type="predicted"/>
<feature type="domain" description="OmpR/PhoB-type" evidence="9">
    <location>
        <begin position="124"/>
        <end position="224"/>
    </location>
</feature>
<evidence type="ECO:0000259" key="8">
    <source>
        <dbReference type="PROSITE" id="PS50110"/>
    </source>
</evidence>
<dbReference type="OrthoDB" id="9790442at2"/>